<sequence>MSKWRLPKIYRLRRVRAGRPACSTSPKSGVVGCQQCVMAAAADAKRAIAVIVEKKSYRIYLGTYFYAPAVASLQRQAIVDWIGLD</sequence>
<reference evidence="1" key="1">
    <citation type="journal article" date="2012" name="PLoS Genet.">
        <title>Comparative analysis of the genomes of two field isolates of the rice blast fungus Magnaporthe oryzae.</title>
        <authorList>
            <person name="Xue M."/>
            <person name="Yang J."/>
            <person name="Li Z."/>
            <person name="Hu S."/>
            <person name="Yao N."/>
            <person name="Dean R.A."/>
            <person name="Zhao W."/>
            <person name="Shen M."/>
            <person name="Zhang H."/>
            <person name="Li C."/>
            <person name="Liu L."/>
            <person name="Cao L."/>
            <person name="Xu X."/>
            <person name="Xing Y."/>
            <person name="Hsiang T."/>
            <person name="Zhang Z."/>
            <person name="Xu J.R."/>
            <person name="Peng Y.L."/>
        </authorList>
    </citation>
    <scope>NUCLEOTIDE SEQUENCE</scope>
    <source>
        <strain evidence="1">Y34</strain>
    </source>
</reference>
<evidence type="ECO:0000313" key="1">
    <source>
        <dbReference type="EMBL" id="ELQ42936.1"/>
    </source>
</evidence>
<name>A0AA97P6G7_PYRO3</name>
<gene>
    <name evidence="1" type="ORF">OOU_Y34scaffold00182g6</name>
</gene>
<dbReference type="EMBL" id="JH793659">
    <property type="protein sequence ID" value="ELQ42936.1"/>
    <property type="molecule type" value="Genomic_DNA"/>
</dbReference>
<protein>
    <submittedName>
        <fullName evidence="1">Uncharacterized protein</fullName>
    </submittedName>
</protein>
<accession>A0AA97P6G7</accession>
<organism evidence="1">
    <name type="scientific">Pyricularia oryzae (strain Y34)</name>
    <name type="common">Rice blast fungus</name>
    <name type="synonym">Magnaporthe oryzae</name>
    <dbReference type="NCBI Taxonomy" id="1143189"/>
    <lineage>
        <taxon>Eukaryota</taxon>
        <taxon>Fungi</taxon>
        <taxon>Dikarya</taxon>
        <taxon>Ascomycota</taxon>
        <taxon>Pezizomycotina</taxon>
        <taxon>Sordariomycetes</taxon>
        <taxon>Sordariomycetidae</taxon>
        <taxon>Magnaporthales</taxon>
        <taxon>Pyriculariaceae</taxon>
        <taxon>Pyricularia</taxon>
    </lineage>
</organism>
<proteinExistence type="predicted"/>
<dbReference type="Proteomes" id="UP000011086">
    <property type="component" value="Unassembled WGS sequence"/>
</dbReference>
<dbReference type="AlphaFoldDB" id="A0AA97P6G7"/>